<feature type="signal peptide" evidence="2">
    <location>
        <begin position="1"/>
        <end position="25"/>
    </location>
</feature>
<feature type="compositionally biased region" description="Acidic residues" evidence="1">
    <location>
        <begin position="46"/>
        <end position="59"/>
    </location>
</feature>
<keyword evidence="4" id="KW-1185">Reference proteome</keyword>
<dbReference type="Proteomes" id="UP000283077">
    <property type="component" value="Unassembled WGS sequence"/>
</dbReference>
<keyword evidence="2" id="KW-0732">Signal</keyword>
<dbReference type="EMBL" id="SACS01000001">
    <property type="protein sequence ID" value="RVU41737.1"/>
    <property type="molecule type" value="Genomic_DNA"/>
</dbReference>
<accession>A0A437R4Y9</accession>
<dbReference type="RefSeq" id="WP_127697131.1">
    <property type="nucleotide sequence ID" value="NZ_SACS01000001.1"/>
</dbReference>
<sequence>MKHVKFYLFGTVVLAAVIYAEQAMAITVHPTILQLSQEVPPAPKDDDQEEPDGGYECDDGYPVCEVHLDRG</sequence>
<evidence type="ECO:0000256" key="2">
    <source>
        <dbReference type="SAM" id="SignalP"/>
    </source>
</evidence>
<reference evidence="3 4" key="1">
    <citation type="submission" date="2019-01" db="EMBL/GenBank/DDBJ databases">
        <authorList>
            <person name="Chen W.-M."/>
        </authorList>
    </citation>
    <scope>NUCLEOTIDE SEQUENCE [LARGE SCALE GENOMIC DNA]</scope>
    <source>
        <strain evidence="3 4">KYPC3</strain>
    </source>
</reference>
<protein>
    <submittedName>
        <fullName evidence="3">Uncharacterized protein</fullName>
    </submittedName>
</protein>
<name>A0A437R4Y9_9GAMM</name>
<gene>
    <name evidence="3" type="ORF">EOE67_00615</name>
</gene>
<evidence type="ECO:0000256" key="1">
    <source>
        <dbReference type="SAM" id="MobiDB-lite"/>
    </source>
</evidence>
<feature type="region of interest" description="Disordered" evidence="1">
    <location>
        <begin position="38"/>
        <end position="61"/>
    </location>
</feature>
<feature type="chain" id="PRO_5019394702" evidence="2">
    <location>
        <begin position="26"/>
        <end position="71"/>
    </location>
</feature>
<evidence type="ECO:0000313" key="4">
    <source>
        <dbReference type="Proteomes" id="UP000283077"/>
    </source>
</evidence>
<comment type="caution">
    <text evidence="3">The sequence shown here is derived from an EMBL/GenBank/DDBJ whole genome shotgun (WGS) entry which is preliminary data.</text>
</comment>
<dbReference type="AlphaFoldDB" id="A0A437R4Y9"/>
<evidence type="ECO:0000313" key="3">
    <source>
        <dbReference type="EMBL" id="RVU41737.1"/>
    </source>
</evidence>
<organism evidence="3 4">
    <name type="scientific">Rheinheimera riviphila</name>
    <dbReference type="NCBI Taxonomy" id="1834037"/>
    <lineage>
        <taxon>Bacteria</taxon>
        <taxon>Pseudomonadati</taxon>
        <taxon>Pseudomonadota</taxon>
        <taxon>Gammaproteobacteria</taxon>
        <taxon>Chromatiales</taxon>
        <taxon>Chromatiaceae</taxon>
        <taxon>Rheinheimera</taxon>
    </lineage>
</organism>
<proteinExistence type="predicted"/>